<evidence type="ECO:0000313" key="2">
    <source>
        <dbReference type="Proteomes" id="UP001153714"/>
    </source>
</evidence>
<reference evidence="1" key="2">
    <citation type="submission" date="2022-10" db="EMBL/GenBank/DDBJ databases">
        <authorList>
            <consortium name="ENA_rothamsted_submissions"/>
            <consortium name="culmorum"/>
            <person name="King R."/>
        </authorList>
    </citation>
    <scope>NUCLEOTIDE SEQUENCE</scope>
</reference>
<protein>
    <submittedName>
        <fullName evidence="1">Uncharacterized protein</fullName>
    </submittedName>
</protein>
<proteinExistence type="predicted"/>
<name>A0A9N9WLF8_9NEOP</name>
<gene>
    <name evidence="1" type="ORF">DIATSA_LOCUS12896</name>
</gene>
<reference evidence="1" key="1">
    <citation type="submission" date="2021-12" db="EMBL/GenBank/DDBJ databases">
        <authorList>
            <person name="King R."/>
        </authorList>
    </citation>
    <scope>NUCLEOTIDE SEQUENCE</scope>
</reference>
<dbReference type="OrthoDB" id="61870at2759"/>
<accession>A0A9N9WLF8</accession>
<organism evidence="1 2">
    <name type="scientific">Diatraea saccharalis</name>
    <name type="common">sugarcane borer</name>
    <dbReference type="NCBI Taxonomy" id="40085"/>
    <lineage>
        <taxon>Eukaryota</taxon>
        <taxon>Metazoa</taxon>
        <taxon>Ecdysozoa</taxon>
        <taxon>Arthropoda</taxon>
        <taxon>Hexapoda</taxon>
        <taxon>Insecta</taxon>
        <taxon>Pterygota</taxon>
        <taxon>Neoptera</taxon>
        <taxon>Endopterygota</taxon>
        <taxon>Lepidoptera</taxon>
        <taxon>Glossata</taxon>
        <taxon>Ditrysia</taxon>
        <taxon>Pyraloidea</taxon>
        <taxon>Crambidae</taxon>
        <taxon>Crambinae</taxon>
        <taxon>Diatraea</taxon>
    </lineage>
</organism>
<dbReference type="Proteomes" id="UP001153714">
    <property type="component" value="Chromosome 8"/>
</dbReference>
<dbReference type="EMBL" id="OU893339">
    <property type="protein sequence ID" value="CAG9795651.1"/>
    <property type="molecule type" value="Genomic_DNA"/>
</dbReference>
<dbReference type="AlphaFoldDB" id="A0A9N9WLF8"/>
<sequence>MGRIGKSFLSCFALRYLCTDGFTNAKTAGIIWPWIWVQGIFSLRRTAYGMVALNKKGDLNEVIIQCSDDNTSKLRESLINTKFINWNNVIII</sequence>
<evidence type="ECO:0000313" key="1">
    <source>
        <dbReference type="EMBL" id="CAG9795651.1"/>
    </source>
</evidence>
<keyword evidence="2" id="KW-1185">Reference proteome</keyword>